<evidence type="ECO:0000256" key="1">
    <source>
        <dbReference type="ARBA" id="ARBA00006432"/>
    </source>
</evidence>
<gene>
    <name evidence="4" type="ORF">SAMN04487977_10237</name>
</gene>
<dbReference type="AlphaFoldDB" id="A0A1H9C3V4"/>
<evidence type="ECO:0000259" key="3">
    <source>
        <dbReference type="Pfam" id="PF00501"/>
    </source>
</evidence>
<sequence>MKILYFELSKAAEKHPDKIGYSDKINKYTFSQLLELCNNLIYFFKDIPKKSKVILFDVNSVLQYLLLCVSSVIEITYIPLNPWFTEKDVKDILLTYSDSFFIYGSSFRNVNIERIRESLCSSHIFISTKELHEKKQQRNIKIKQRKVESKLIFHTSGTTGKCKGVIYSIQNLVRQGIIANHHLNITSLDNYLNVYPGSHYGGVTAKIQCILANASLYDIPYPTPLIISKTLIDEKITFFVAVPTIWTQLFPFLKLQNKSNISLRMANIASDKITKELMEEVMEYTGAVSIQGYGTTECGLATLHNYKHNIIETGNVGKPLPGYKIILVDEETYQPIKGKNLKGLILIRTSIGMDKYTIDIPFKISKNIYLTNDIGYFDDENNLHICGRLQSFAKINGFRVNLDDIDSFLKQEKQIMSKTVTMEIDSKDKIVIFIESNTEIQKDEIASEIKKSLGSIYEPYDIIRVNKFPRTNETNKIKIGVLKEEFYKQFQQGNKL</sequence>
<organism evidence="4 5">
    <name type="scientific">Treponema bryantii</name>
    <dbReference type="NCBI Taxonomy" id="163"/>
    <lineage>
        <taxon>Bacteria</taxon>
        <taxon>Pseudomonadati</taxon>
        <taxon>Spirochaetota</taxon>
        <taxon>Spirochaetia</taxon>
        <taxon>Spirochaetales</taxon>
        <taxon>Treponemataceae</taxon>
        <taxon>Treponema</taxon>
    </lineage>
</organism>
<evidence type="ECO:0000313" key="5">
    <source>
        <dbReference type="Proteomes" id="UP000182360"/>
    </source>
</evidence>
<dbReference type="GO" id="GO:0006631">
    <property type="term" value="P:fatty acid metabolic process"/>
    <property type="evidence" value="ECO:0007669"/>
    <property type="project" value="TreeGrafter"/>
</dbReference>
<dbReference type="OrthoDB" id="311554at2"/>
<dbReference type="PANTHER" id="PTHR43201:SF5">
    <property type="entry name" value="MEDIUM-CHAIN ACYL-COA LIGASE ACSF2, MITOCHONDRIAL"/>
    <property type="match status" value="1"/>
</dbReference>
<dbReference type="Proteomes" id="UP000182360">
    <property type="component" value="Unassembled WGS sequence"/>
</dbReference>
<dbReference type="Pfam" id="PF00501">
    <property type="entry name" value="AMP-binding"/>
    <property type="match status" value="1"/>
</dbReference>
<dbReference type="RefSeq" id="WP_074640976.1">
    <property type="nucleotide sequence ID" value="NZ_FOFU01000002.1"/>
</dbReference>
<dbReference type="Gene3D" id="3.30.300.30">
    <property type="match status" value="1"/>
</dbReference>
<dbReference type="GO" id="GO:0031956">
    <property type="term" value="F:medium-chain fatty acid-CoA ligase activity"/>
    <property type="evidence" value="ECO:0007669"/>
    <property type="project" value="TreeGrafter"/>
</dbReference>
<dbReference type="InterPro" id="IPR000873">
    <property type="entry name" value="AMP-dep_synth/lig_dom"/>
</dbReference>
<keyword evidence="2 4" id="KW-0436">Ligase</keyword>
<protein>
    <submittedName>
        <fullName evidence="4">Acyl-CoA synthetase (AMP-forming)/AMP-acid ligase II</fullName>
    </submittedName>
</protein>
<dbReference type="CDD" id="cd04433">
    <property type="entry name" value="AFD_class_I"/>
    <property type="match status" value="1"/>
</dbReference>
<name>A0A1H9C3V4_9SPIR</name>
<evidence type="ECO:0000313" key="4">
    <source>
        <dbReference type="EMBL" id="SEP95822.1"/>
    </source>
</evidence>
<comment type="similarity">
    <text evidence="1">Belongs to the ATP-dependent AMP-binding enzyme family.</text>
</comment>
<dbReference type="Gene3D" id="3.40.50.12780">
    <property type="entry name" value="N-terminal domain of ligase-like"/>
    <property type="match status" value="1"/>
</dbReference>
<reference evidence="4 5" key="1">
    <citation type="submission" date="2016-10" db="EMBL/GenBank/DDBJ databases">
        <authorList>
            <person name="de Groot N.N."/>
        </authorList>
    </citation>
    <scope>NUCLEOTIDE SEQUENCE [LARGE SCALE GENOMIC DNA]</scope>
    <source>
        <strain evidence="4 5">B25</strain>
    </source>
</reference>
<dbReference type="PANTHER" id="PTHR43201">
    <property type="entry name" value="ACYL-COA SYNTHETASE"/>
    <property type="match status" value="1"/>
</dbReference>
<dbReference type="SUPFAM" id="SSF56801">
    <property type="entry name" value="Acetyl-CoA synthetase-like"/>
    <property type="match status" value="1"/>
</dbReference>
<evidence type="ECO:0000256" key="2">
    <source>
        <dbReference type="ARBA" id="ARBA00022598"/>
    </source>
</evidence>
<keyword evidence="5" id="KW-1185">Reference proteome</keyword>
<accession>A0A1H9C3V4</accession>
<feature type="domain" description="AMP-dependent synthetase/ligase" evidence="3">
    <location>
        <begin position="9"/>
        <end position="356"/>
    </location>
</feature>
<dbReference type="EMBL" id="FOFU01000002">
    <property type="protein sequence ID" value="SEP95822.1"/>
    <property type="molecule type" value="Genomic_DNA"/>
</dbReference>
<proteinExistence type="inferred from homology"/>
<dbReference type="InterPro" id="IPR045851">
    <property type="entry name" value="AMP-bd_C_sf"/>
</dbReference>
<dbReference type="InterPro" id="IPR042099">
    <property type="entry name" value="ANL_N_sf"/>
</dbReference>